<reference evidence="3" key="1">
    <citation type="submission" date="2023-05" db="EMBL/GenBank/DDBJ databases">
        <title>Metabolic capabilities are highly conserved among human nasal-associated Corynebacterium species in pangenomic analyses.</title>
        <authorList>
            <person name="Tran T.H."/>
            <person name="Roberts A.Q."/>
            <person name="Escapa I.F."/>
            <person name="Gao W."/>
            <person name="Conlan S."/>
            <person name="Kong H."/>
            <person name="Segre J.A."/>
            <person name="Kelly M.S."/>
            <person name="Lemon K.P."/>
        </authorList>
    </citation>
    <scope>NUCLEOTIDE SEQUENCE</scope>
    <source>
        <strain evidence="3">KPL2654</strain>
    </source>
</reference>
<dbReference type="EMBL" id="JASNVP010000001">
    <property type="protein sequence ID" value="MDK4324977.1"/>
    <property type="molecule type" value="Genomic_DNA"/>
</dbReference>
<keyword evidence="2" id="KW-0472">Membrane</keyword>
<feature type="transmembrane region" description="Helical" evidence="2">
    <location>
        <begin position="26"/>
        <end position="46"/>
    </location>
</feature>
<proteinExistence type="predicted"/>
<protein>
    <submittedName>
        <fullName evidence="3">Uncharacterized protein</fullName>
    </submittedName>
</protein>
<evidence type="ECO:0000256" key="2">
    <source>
        <dbReference type="SAM" id="Phobius"/>
    </source>
</evidence>
<sequence length="239" mass="25626">MPAPVSPPDLSPTQLRLYRSQPQRTTLLWVVLVVVVAIAMLAPVVLSKATPSTRQATAPLVVSDPLAGSELHLADRECPVDALALTGQGWNCPGLHIEAITTPHAGDPDLALRRMFRFITRTDLPEGDILREGDQRLLIEPNGRGIAMSTSAMGASQVIVFRGLISENLDIITSSWREISGNELPEIVHELLQGYSGTGSDGAENPLPQSVHNASVHNASVRNAPGHTNASAQTVRRHV</sequence>
<dbReference type="Proteomes" id="UP001226160">
    <property type="component" value="Unassembled WGS sequence"/>
</dbReference>
<evidence type="ECO:0000256" key="1">
    <source>
        <dbReference type="SAM" id="MobiDB-lite"/>
    </source>
</evidence>
<keyword evidence="2" id="KW-1133">Transmembrane helix</keyword>
<accession>A0AAP4BWZ4</accession>
<name>A0AAP4BWZ4_9CORY</name>
<gene>
    <name evidence="3" type="ORF">QPX54_00350</name>
</gene>
<evidence type="ECO:0000313" key="4">
    <source>
        <dbReference type="Proteomes" id="UP001226160"/>
    </source>
</evidence>
<dbReference type="RefSeq" id="WP_284589381.1">
    <property type="nucleotide sequence ID" value="NZ_JASNVP010000001.1"/>
</dbReference>
<feature type="region of interest" description="Disordered" evidence="1">
    <location>
        <begin position="220"/>
        <end position="239"/>
    </location>
</feature>
<evidence type="ECO:0000313" key="3">
    <source>
        <dbReference type="EMBL" id="MDK4324977.1"/>
    </source>
</evidence>
<organism evidence="3 4">
    <name type="scientific">Corynebacterium propinquum</name>
    <dbReference type="NCBI Taxonomy" id="43769"/>
    <lineage>
        <taxon>Bacteria</taxon>
        <taxon>Bacillati</taxon>
        <taxon>Actinomycetota</taxon>
        <taxon>Actinomycetes</taxon>
        <taxon>Mycobacteriales</taxon>
        <taxon>Corynebacteriaceae</taxon>
        <taxon>Corynebacterium</taxon>
    </lineage>
</organism>
<keyword evidence="2" id="KW-0812">Transmembrane</keyword>
<comment type="caution">
    <text evidence="3">The sequence shown here is derived from an EMBL/GenBank/DDBJ whole genome shotgun (WGS) entry which is preliminary data.</text>
</comment>
<dbReference type="AlphaFoldDB" id="A0AAP4BWZ4"/>